<accession>A0A4Q5A3A6</accession>
<gene>
    <name evidence="1" type="ORF">PG2093B_0203</name>
</gene>
<reference evidence="1 2" key="1">
    <citation type="submission" date="2018-12" db="EMBL/GenBank/DDBJ databases">
        <title>Unveiling genomic diversity among members of the Bifidobacterium pseudolongum species, a widely distributed gut commensal of the animal kingdom.</title>
        <authorList>
            <person name="Lugli G.A."/>
            <person name="Duranti S."/>
            <person name="Albert K."/>
            <person name="Mancabelli L."/>
            <person name="Napoli S."/>
            <person name="Viappiani A."/>
            <person name="Anzalone R."/>
            <person name="Longhi G."/>
            <person name="Milani C."/>
            <person name="Turroni F."/>
            <person name="Alessandri G."/>
            <person name="Sela D.A."/>
            <person name="Van Sinderen D."/>
            <person name="Ventura M."/>
        </authorList>
    </citation>
    <scope>NUCLEOTIDE SEQUENCE [LARGE SCALE GENOMIC DNA]</scope>
    <source>
        <strain evidence="1 2">2093B</strain>
    </source>
</reference>
<dbReference type="Proteomes" id="UP000292568">
    <property type="component" value="Unassembled WGS sequence"/>
</dbReference>
<comment type="caution">
    <text evidence="1">The sequence shown here is derived from an EMBL/GenBank/DDBJ whole genome shotgun (WGS) entry which is preliminary data.</text>
</comment>
<evidence type="ECO:0000313" key="1">
    <source>
        <dbReference type="EMBL" id="RYQ12097.1"/>
    </source>
</evidence>
<name>A0A4Q5A3A6_9BIFI</name>
<protein>
    <submittedName>
        <fullName evidence="1">Pilus biosynthesis protein</fullName>
    </submittedName>
</protein>
<dbReference type="RefSeq" id="WP_129896762.1">
    <property type="nucleotide sequence ID" value="NZ_RYUH01000004.1"/>
</dbReference>
<evidence type="ECO:0000313" key="2">
    <source>
        <dbReference type="Proteomes" id="UP000292568"/>
    </source>
</evidence>
<organism evidence="1 2">
    <name type="scientific">Bifidobacterium pseudolongum subsp. globosum</name>
    <dbReference type="NCBI Taxonomy" id="1690"/>
    <lineage>
        <taxon>Bacteria</taxon>
        <taxon>Bacillati</taxon>
        <taxon>Actinomycetota</taxon>
        <taxon>Actinomycetes</taxon>
        <taxon>Bifidobacteriales</taxon>
        <taxon>Bifidobacteriaceae</taxon>
        <taxon>Bifidobacterium</taxon>
    </lineage>
</organism>
<sequence>MNRLAWWAALCVGAAVWLCMRAPHARLRDAHDAPGVRADEARADSGNQGVSVALAGVVASLQGGAGVLEALCRQFEVPQLHVRARASPLTSPCSELPHGLVAHAAVTDANGDCDAEAIAVLLQAHRLAEETDAQIRAAAHGICAAYGVSRRLGCPAARCFDAVRESYARLRLREDLKRNAFAVPRSTVRMLMGLPAVTVALGELLGAHPLGVLFGSVQGVCCLLLGSVCYAVGATWMHRLMLAMIGAPP</sequence>
<proteinExistence type="predicted"/>
<dbReference type="EMBL" id="RYUH01000004">
    <property type="protein sequence ID" value="RYQ12097.1"/>
    <property type="molecule type" value="Genomic_DNA"/>
</dbReference>
<dbReference type="AlphaFoldDB" id="A0A4Q5A3A6"/>